<dbReference type="RefSeq" id="WP_121450569.1">
    <property type="nucleotide sequence ID" value="NZ_RBWE01000001.1"/>
</dbReference>
<protein>
    <submittedName>
        <fullName evidence="2">Uncharacterized protein</fullName>
    </submittedName>
</protein>
<comment type="caution">
    <text evidence="2">The sequence shown here is derived from an EMBL/GenBank/DDBJ whole genome shotgun (WGS) entry which is preliminary data.</text>
</comment>
<feature type="transmembrane region" description="Helical" evidence="1">
    <location>
        <begin position="18"/>
        <end position="36"/>
    </location>
</feature>
<feature type="transmembrane region" description="Helical" evidence="1">
    <location>
        <begin position="56"/>
        <end position="75"/>
    </location>
</feature>
<evidence type="ECO:0000313" key="3">
    <source>
        <dbReference type="Proteomes" id="UP000271256"/>
    </source>
</evidence>
<name>A0A494WZ36_9FIRM</name>
<keyword evidence="1" id="KW-1133">Transmembrane helix</keyword>
<accession>A0A494WZ36</accession>
<dbReference type="Proteomes" id="UP000271256">
    <property type="component" value="Unassembled WGS sequence"/>
</dbReference>
<evidence type="ECO:0000313" key="2">
    <source>
        <dbReference type="EMBL" id="RKO66125.1"/>
    </source>
</evidence>
<dbReference type="AlphaFoldDB" id="A0A494WZ36"/>
<organism evidence="2 3">
    <name type="scientific">Desulfofundulus salinus</name>
    <dbReference type="NCBI Taxonomy" id="2419843"/>
    <lineage>
        <taxon>Bacteria</taxon>
        <taxon>Bacillati</taxon>
        <taxon>Bacillota</taxon>
        <taxon>Clostridia</taxon>
        <taxon>Eubacteriales</taxon>
        <taxon>Peptococcaceae</taxon>
        <taxon>Desulfofundulus</taxon>
    </lineage>
</organism>
<evidence type="ECO:0000256" key="1">
    <source>
        <dbReference type="SAM" id="Phobius"/>
    </source>
</evidence>
<keyword evidence="1" id="KW-0472">Membrane</keyword>
<sequence>MFGETLPQALLALPVQDLPESIVMAMAVFALLGLPLEWKKIAAVALLQTATNLVRLLPIAFGMHTVILAISLVVYTRLVTGAKPSRVFLAVLVCFIVISLVELISVKPLIALSNLSYEQAVKNPLLRGLFSLPYEVALLILALVKNYFNHRNRKQVSR</sequence>
<reference evidence="2 3" key="1">
    <citation type="submission" date="2018-10" db="EMBL/GenBank/DDBJ databases">
        <authorList>
            <person name="Grouzdev D.S."/>
            <person name="Krutkina M.S."/>
            <person name="Tourova T.P."/>
            <person name="Nazina T.N."/>
        </authorList>
    </citation>
    <scope>NUCLEOTIDE SEQUENCE [LARGE SCALE GENOMIC DNA]</scope>
    <source>
        <strain evidence="2 3">435</strain>
    </source>
</reference>
<proteinExistence type="predicted"/>
<dbReference type="OrthoDB" id="1724083at2"/>
<dbReference type="EMBL" id="RBWE01000001">
    <property type="protein sequence ID" value="RKO66125.1"/>
    <property type="molecule type" value="Genomic_DNA"/>
</dbReference>
<gene>
    <name evidence="2" type="ORF">D7024_03650</name>
</gene>
<keyword evidence="1" id="KW-0812">Transmembrane</keyword>
<feature type="transmembrane region" description="Helical" evidence="1">
    <location>
        <begin position="87"/>
        <end position="110"/>
    </location>
</feature>
<keyword evidence="3" id="KW-1185">Reference proteome</keyword>
<feature type="transmembrane region" description="Helical" evidence="1">
    <location>
        <begin position="130"/>
        <end position="148"/>
    </location>
</feature>